<dbReference type="Proteomes" id="UP000053593">
    <property type="component" value="Unassembled WGS sequence"/>
</dbReference>
<dbReference type="AlphaFoldDB" id="A0A0D0BH30"/>
<dbReference type="InterPro" id="IPR051609">
    <property type="entry name" value="NmrA/Isoflavone_reductase-like"/>
</dbReference>
<dbReference type="GO" id="GO:0016491">
    <property type="term" value="F:oxidoreductase activity"/>
    <property type="evidence" value="ECO:0007669"/>
    <property type="project" value="UniProtKB-KW"/>
</dbReference>
<evidence type="ECO:0000313" key="4">
    <source>
        <dbReference type="Proteomes" id="UP000053593"/>
    </source>
</evidence>
<reference evidence="3 4" key="1">
    <citation type="submission" date="2014-04" db="EMBL/GenBank/DDBJ databases">
        <title>Evolutionary Origins and Diversification of the Mycorrhizal Mutualists.</title>
        <authorList>
            <consortium name="DOE Joint Genome Institute"/>
            <consortium name="Mycorrhizal Genomics Consortium"/>
            <person name="Kohler A."/>
            <person name="Kuo A."/>
            <person name="Nagy L.G."/>
            <person name="Floudas D."/>
            <person name="Copeland A."/>
            <person name="Barry K.W."/>
            <person name="Cichocki N."/>
            <person name="Veneault-Fourrey C."/>
            <person name="LaButti K."/>
            <person name="Lindquist E.A."/>
            <person name="Lipzen A."/>
            <person name="Lundell T."/>
            <person name="Morin E."/>
            <person name="Murat C."/>
            <person name="Riley R."/>
            <person name="Ohm R."/>
            <person name="Sun H."/>
            <person name="Tunlid A."/>
            <person name="Henrissat B."/>
            <person name="Grigoriev I.V."/>
            <person name="Hibbett D.S."/>
            <person name="Martin F."/>
        </authorList>
    </citation>
    <scope>NUCLEOTIDE SEQUENCE [LARGE SCALE GENOMIC DNA]</scope>
    <source>
        <strain evidence="3 4">FD-317 M1</strain>
    </source>
</reference>
<protein>
    <recommendedName>
        <fullName evidence="5">NmrA-like domain-containing protein</fullName>
    </recommendedName>
</protein>
<dbReference type="Gene3D" id="3.40.50.720">
    <property type="entry name" value="NAD(P)-binding Rossmann-like Domain"/>
    <property type="match status" value="1"/>
</dbReference>
<dbReference type="HOGENOM" id="CLU_1337639_0_0_1"/>
<keyword evidence="1" id="KW-0521">NADP</keyword>
<evidence type="ECO:0000256" key="1">
    <source>
        <dbReference type="ARBA" id="ARBA00022857"/>
    </source>
</evidence>
<name>A0A0D0BH30_9AGAR</name>
<accession>A0A0D0BH30</accession>
<evidence type="ECO:0000313" key="3">
    <source>
        <dbReference type="EMBL" id="KIK54026.1"/>
    </source>
</evidence>
<dbReference type="PANTHER" id="PTHR47706:SF9">
    <property type="entry name" value="NMRA-LIKE DOMAIN-CONTAINING PROTEIN-RELATED"/>
    <property type="match status" value="1"/>
</dbReference>
<dbReference type="InterPro" id="IPR036291">
    <property type="entry name" value="NAD(P)-bd_dom_sf"/>
</dbReference>
<evidence type="ECO:0008006" key="5">
    <source>
        <dbReference type="Google" id="ProtNLM"/>
    </source>
</evidence>
<organism evidence="3 4">
    <name type="scientific">Collybiopsis luxurians FD-317 M1</name>
    <dbReference type="NCBI Taxonomy" id="944289"/>
    <lineage>
        <taxon>Eukaryota</taxon>
        <taxon>Fungi</taxon>
        <taxon>Dikarya</taxon>
        <taxon>Basidiomycota</taxon>
        <taxon>Agaricomycotina</taxon>
        <taxon>Agaricomycetes</taxon>
        <taxon>Agaricomycetidae</taxon>
        <taxon>Agaricales</taxon>
        <taxon>Marasmiineae</taxon>
        <taxon>Omphalotaceae</taxon>
        <taxon>Collybiopsis</taxon>
        <taxon>Collybiopsis luxurians</taxon>
    </lineage>
</organism>
<dbReference type="PANTHER" id="PTHR47706">
    <property type="entry name" value="NMRA-LIKE FAMILY PROTEIN"/>
    <property type="match status" value="1"/>
</dbReference>
<keyword evidence="2" id="KW-0560">Oxidoreductase</keyword>
<keyword evidence="4" id="KW-1185">Reference proteome</keyword>
<evidence type="ECO:0000256" key="2">
    <source>
        <dbReference type="ARBA" id="ARBA00023002"/>
    </source>
</evidence>
<sequence length="205" mass="22367">MPSLVPPQRPKVIVLTRPGSASKSGDLSVVPVDHTDFAGLTKVLKDHSIDVVISKFPEEGFEVQYTFLAASVKASGTVKLFVPYECSMPTEGAKVKEESNRFSEKDRFAEYLGSIELPFARLYVSVFPSFVLGADVSENVNILGKGETPLNATSDADIASKSIPRSYLNSARFTCQFRSTLSRLAHVLTSLSLDSPYLVNESQID</sequence>
<proteinExistence type="predicted"/>
<dbReference type="OrthoDB" id="5283654at2759"/>
<gene>
    <name evidence="3" type="ORF">GYMLUDRAFT_249921</name>
</gene>
<dbReference type="EMBL" id="KN834821">
    <property type="protein sequence ID" value="KIK54026.1"/>
    <property type="molecule type" value="Genomic_DNA"/>
</dbReference>
<dbReference type="SUPFAM" id="SSF51735">
    <property type="entry name" value="NAD(P)-binding Rossmann-fold domains"/>
    <property type="match status" value="1"/>
</dbReference>